<accession>V2XIZ5</accession>
<dbReference type="Proteomes" id="UP000017559">
    <property type="component" value="Unassembled WGS sequence"/>
</dbReference>
<reference evidence="2 3" key="1">
    <citation type="journal article" date="2014" name="BMC Genomics">
        <title>Genome and secretome analysis of the hemibiotrophic fungal pathogen, Moniliophthora roreri, which causes frosty pod rot disease of cacao: mechanisms of the biotrophic and necrotrophic phases.</title>
        <authorList>
            <person name="Meinhardt L.W."/>
            <person name="Costa G.G.L."/>
            <person name="Thomazella D.P.T."/>
            <person name="Teixeira P.J.P.L."/>
            <person name="Carazzolle M.F."/>
            <person name="Schuster S.C."/>
            <person name="Carlson J.E."/>
            <person name="Guiltinan M.J."/>
            <person name="Mieczkowski P."/>
            <person name="Farmer A."/>
            <person name="Ramaraj T."/>
            <person name="Crozier J."/>
            <person name="Davis R.E."/>
            <person name="Shao J."/>
            <person name="Melnick R.L."/>
            <person name="Pereira G.A.G."/>
            <person name="Bailey B.A."/>
        </authorList>
    </citation>
    <scope>NUCLEOTIDE SEQUENCE [LARGE SCALE GENOMIC DNA]</scope>
    <source>
        <strain evidence="2 3">MCA 2997</strain>
    </source>
</reference>
<sequence length="216" mass="25005">MVDGYGGQTDKLAAKELPPHRARRSAGTNFCYRKRFLLRAGAVVPREKIVEYLEEQDTDPIFIQDFMNDTREPFAIQIVVMAPCQLVRILWFSVRDWETRRAGDNEHLADVIKRYWVSDLKDAIEEGDGKLGYMEEPARNPLISQKSASTKFPERMSMRIAIENFFKSREICTDLKEEDEWLKESKGRQLARRTEERSKNVEETISPSSTITPTGQ</sequence>
<proteinExistence type="predicted"/>
<name>V2XIZ5_MONRO</name>
<gene>
    <name evidence="2" type="ORF">Moror_9134</name>
</gene>
<evidence type="ECO:0000256" key="1">
    <source>
        <dbReference type="SAM" id="MobiDB-lite"/>
    </source>
</evidence>
<dbReference type="OrthoDB" id="9922773at2759"/>
<dbReference type="KEGG" id="mrr:Moror_9134"/>
<feature type="compositionally biased region" description="Low complexity" evidence="1">
    <location>
        <begin position="204"/>
        <end position="216"/>
    </location>
</feature>
<feature type="region of interest" description="Disordered" evidence="1">
    <location>
        <begin position="181"/>
        <end position="216"/>
    </location>
</feature>
<organism evidence="2 3">
    <name type="scientific">Moniliophthora roreri (strain MCA 2997)</name>
    <name type="common">Cocoa frosty pod rot fungus</name>
    <name type="synonym">Crinipellis roreri</name>
    <dbReference type="NCBI Taxonomy" id="1381753"/>
    <lineage>
        <taxon>Eukaryota</taxon>
        <taxon>Fungi</taxon>
        <taxon>Dikarya</taxon>
        <taxon>Basidiomycota</taxon>
        <taxon>Agaricomycotina</taxon>
        <taxon>Agaricomycetes</taxon>
        <taxon>Agaricomycetidae</taxon>
        <taxon>Agaricales</taxon>
        <taxon>Marasmiineae</taxon>
        <taxon>Marasmiaceae</taxon>
        <taxon>Moniliophthora</taxon>
    </lineage>
</organism>
<evidence type="ECO:0000313" key="2">
    <source>
        <dbReference type="EMBL" id="ESK92821.1"/>
    </source>
</evidence>
<dbReference type="EMBL" id="AWSO01000244">
    <property type="protein sequence ID" value="ESK92821.1"/>
    <property type="molecule type" value="Genomic_DNA"/>
</dbReference>
<dbReference type="HOGENOM" id="CLU_111229_0_0_1"/>
<evidence type="ECO:0000313" key="3">
    <source>
        <dbReference type="Proteomes" id="UP000017559"/>
    </source>
</evidence>
<feature type="compositionally biased region" description="Basic and acidic residues" evidence="1">
    <location>
        <begin position="182"/>
        <end position="202"/>
    </location>
</feature>
<keyword evidence="3" id="KW-1185">Reference proteome</keyword>
<dbReference type="AlphaFoldDB" id="V2XIZ5"/>
<protein>
    <submittedName>
        <fullName evidence="2">Uncharacterized protein</fullName>
    </submittedName>
</protein>
<comment type="caution">
    <text evidence="2">The sequence shown here is derived from an EMBL/GenBank/DDBJ whole genome shotgun (WGS) entry which is preliminary data.</text>
</comment>